<sequence>MQLKDIYTLEDVASDIWKDRLIIRPGRTKSVMATHEIRMVGVTIAIAFTTVAAVNHSVYESHLLMQHCQISSPNYKFARLKKMSTITRKEFLSVPINYWLQAE</sequence>
<proteinExistence type="predicted"/>
<accession>A0A225VQX4</accession>
<gene>
    <name evidence="1" type="ORF">PHMEG_00019839</name>
</gene>
<dbReference type="Proteomes" id="UP000198211">
    <property type="component" value="Unassembled WGS sequence"/>
</dbReference>
<organism evidence="1 2">
    <name type="scientific">Phytophthora megakarya</name>
    <dbReference type="NCBI Taxonomy" id="4795"/>
    <lineage>
        <taxon>Eukaryota</taxon>
        <taxon>Sar</taxon>
        <taxon>Stramenopiles</taxon>
        <taxon>Oomycota</taxon>
        <taxon>Peronosporomycetes</taxon>
        <taxon>Peronosporales</taxon>
        <taxon>Peronosporaceae</taxon>
        <taxon>Phytophthora</taxon>
    </lineage>
</organism>
<protein>
    <submittedName>
        <fullName evidence="1">Uncharacterized protein</fullName>
    </submittedName>
</protein>
<comment type="caution">
    <text evidence="1">The sequence shown here is derived from an EMBL/GenBank/DDBJ whole genome shotgun (WGS) entry which is preliminary data.</text>
</comment>
<evidence type="ECO:0000313" key="1">
    <source>
        <dbReference type="EMBL" id="OWZ07732.1"/>
    </source>
</evidence>
<dbReference type="AlphaFoldDB" id="A0A225VQX4"/>
<evidence type="ECO:0000313" key="2">
    <source>
        <dbReference type="Proteomes" id="UP000198211"/>
    </source>
</evidence>
<name>A0A225VQX4_9STRA</name>
<reference evidence="2" key="1">
    <citation type="submission" date="2017-03" db="EMBL/GenBank/DDBJ databases">
        <title>Phytopthora megakarya and P. palmivora, two closely related causual agents of cacao black pod achieved similar genome size and gene model numbers by different mechanisms.</title>
        <authorList>
            <person name="Ali S."/>
            <person name="Shao J."/>
            <person name="Larry D.J."/>
            <person name="Kronmiller B."/>
            <person name="Shen D."/>
            <person name="Strem M.D."/>
            <person name="Melnick R.L."/>
            <person name="Guiltinan M.J."/>
            <person name="Tyler B.M."/>
            <person name="Meinhardt L.W."/>
            <person name="Bailey B.A."/>
        </authorList>
    </citation>
    <scope>NUCLEOTIDE SEQUENCE [LARGE SCALE GENOMIC DNA]</scope>
    <source>
        <strain evidence="2">zdho120</strain>
    </source>
</reference>
<dbReference type="EMBL" id="NBNE01003423">
    <property type="protein sequence ID" value="OWZ07732.1"/>
    <property type="molecule type" value="Genomic_DNA"/>
</dbReference>
<keyword evidence="2" id="KW-1185">Reference proteome</keyword>